<dbReference type="SMART" id="SM00834">
    <property type="entry name" value="CxxC_CXXC_SSSS"/>
    <property type="match status" value="1"/>
</dbReference>
<dbReference type="AlphaFoldDB" id="A0A445MVZ8"/>
<sequence length="100" mass="10396">MGRPFFGSRLQYKKVAEGQMPIYEFECLDCGKTTEILIASSEIGLVVCGSCGGRNLKKLLSAHAAVSSNRGFPESAADRCCGAQGPPSTCSGPGSCCGRS</sequence>
<dbReference type="EMBL" id="OJIN01000101">
    <property type="protein sequence ID" value="SPD73521.1"/>
    <property type="molecule type" value="Genomic_DNA"/>
</dbReference>
<dbReference type="InterPro" id="IPR013429">
    <property type="entry name" value="Regulatory_FmdB_Zinc_ribbon"/>
</dbReference>
<accession>A0A445MVZ8</accession>
<dbReference type="NCBIfam" id="TIGR02605">
    <property type="entry name" value="CxxC_CxxC_SSSS"/>
    <property type="match status" value="1"/>
</dbReference>
<feature type="domain" description="Putative regulatory protein FmdB zinc ribbon" evidence="1">
    <location>
        <begin position="20"/>
        <end position="61"/>
    </location>
</feature>
<dbReference type="Pfam" id="PF09723">
    <property type="entry name" value="Zn_ribbon_8"/>
    <property type="match status" value="1"/>
</dbReference>
<protein>
    <submittedName>
        <fullName evidence="2">Putative regulatory protein, FmdB family</fullName>
    </submittedName>
</protein>
<reference evidence="2" key="1">
    <citation type="submission" date="2018-01" db="EMBL/GenBank/DDBJ databases">
        <authorList>
            <person name="Regsiter A."/>
            <person name="William W."/>
        </authorList>
    </citation>
    <scope>NUCLEOTIDE SEQUENCE</scope>
    <source>
        <strain evidence="2">TRIP AH-1</strain>
    </source>
</reference>
<name>A0A445MVZ8_9BACT</name>
<gene>
    <name evidence="2" type="ORF">PITCH_A190097</name>
</gene>
<evidence type="ECO:0000259" key="1">
    <source>
        <dbReference type="SMART" id="SM00834"/>
    </source>
</evidence>
<organism evidence="2">
    <name type="scientific">uncultured Desulfobacterium sp</name>
    <dbReference type="NCBI Taxonomy" id="201089"/>
    <lineage>
        <taxon>Bacteria</taxon>
        <taxon>Pseudomonadati</taxon>
        <taxon>Thermodesulfobacteriota</taxon>
        <taxon>Desulfobacteria</taxon>
        <taxon>Desulfobacterales</taxon>
        <taxon>Desulfobacteriaceae</taxon>
        <taxon>Desulfobacterium</taxon>
        <taxon>environmental samples</taxon>
    </lineage>
</organism>
<evidence type="ECO:0000313" key="2">
    <source>
        <dbReference type="EMBL" id="SPD73521.1"/>
    </source>
</evidence>
<proteinExistence type="predicted"/>